<gene>
    <name evidence="3" type="primary">FAM111B</name>
</gene>
<keyword evidence="2" id="KW-1185">Reference proteome</keyword>
<reference key="1">
    <citation type="submission" date="2019-01" db="UniProtKB">
        <authorList>
            <consortium name="RefSeq"/>
        </authorList>
    </citation>
    <scope>IDENTIFICATION</scope>
</reference>
<dbReference type="PANTHER" id="PTHR14389">
    <property type="entry name" value="SI:CH1073-475A24.1"/>
    <property type="match status" value="1"/>
</dbReference>
<dbReference type="InParanoid" id="A0A3Q7PM94"/>
<reference evidence="3" key="2">
    <citation type="submission" date="2025-08" db="UniProtKB">
        <authorList>
            <consortium name="RefSeq"/>
        </authorList>
    </citation>
    <scope>IDENTIFICATION</scope>
    <source>
        <tissue evidence="3">Blood</tissue>
    </source>
</reference>
<dbReference type="GO" id="GO:0000785">
    <property type="term" value="C:chromatin"/>
    <property type="evidence" value="ECO:0007669"/>
    <property type="project" value="TreeGrafter"/>
</dbReference>
<name>A0A3Q7PM94_CALUR</name>
<dbReference type="SUPFAM" id="SSF50494">
    <property type="entry name" value="Trypsin-like serine proteases"/>
    <property type="match status" value="1"/>
</dbReference>
<dbReference type="Gene3D" id="2.40.10.10">
    <property type="entry name" value="Trypsin-like serine proteases"/>
    <property type="match status" value="1"/>
</dbReference>
<dbReference type="Pfam" id="PF13365">
    <property type="entry name" value="Trypsin_2"/>
    <property type="match status" value="1"/>
</dbReference>
<dbReference type="InterPro" id="IPR043504">
    <property type="entry name" value="Peptidase_S1_PA_chymotrypsin"/>
</dbReference>
<feature type="region of interest" description="Disordered" evidence="1">
    <location>
        <begin position="1"/>
        <end position="36"/>
    </location>
</feature>
<dbReference type="AlphaFoldDB" id="A0A3Q7PM94"/>
<evidence type="ECO:0000313" key="3">
    <source>
        <dbReference type="RefSeq" id="XP_025734798.1"/>
    </source>
</evidence>
<dbReference type="InterPro" id="IPR009003">
    <property type="entry name" value="Peptidase_S1_PA"/>
</dbReference>
<dbReference type="CTD" id="374393"/>
<dbReference type="PANTHER" id="PTHR14389:SF4">
    <property type="entry name" value="SERINE PROTEASE FAM111B"/>
    <property type="match status" value="1"/>
</dbReference>
<sequence>MRADTAPSPLVGGTKSPGVLTSTFPREESPRGALRATSSQLLRIPRQRSPAPWTHSASGFQLALLYCPSRSLAWDLSRGQLHVEAKSGPCYIWPVFEVIASGRVNPTVVSLTWPLAEVSHSFLEVIMNSMKPEENKSFTATENGRGTRPEDSQDTVMRQTCPGTPAAHSLSDRKEHSSPIKLKSEVKQEASVEIQNRDLSTSKKCSFTFTLSKISGKSDRSVFRGHGKPTESIYSALIAKENFSERMGNHLNKNILVYEEKTIGGYVNLGMPLKCLPEDSHFQITFGQKKGNQDQMFRQCEDPNMECVLFHIVAVGRNIKKIVKIKELHERGSTLCIYALKGETIKVALSKDGRFRSDLDKYEWKVMEDHQKIHGKQSLVDEVCGKTLEMDIFKTRVRRGAPKKINQNENATDEISPWDQIQSESKEHEPETDGETEVVESTREKLVPPQSLGHGIEGKKRRTISRMRRYYNSFNRKHWRNNSRHRQRPHVRMMHVIQAMPRMATNLWLKNRQILDKSIMDQYPNFNGEALWMSKYFWNERKRTKLTTFQQFNVYKKYFGKVTENSTAVATCEDLIHLSKSVGFMTWDNNGNRGSATCFVFNHGYIFTCRHVIHLMVGEGTDPSLWPAIISKCAKVTFTYKRFSPVDVDWYDIEPWFEVSDGPLDYAILKLSKNENGFPPGLFGRISSQPSSGLVYLIGHPEGQVKKIDGCAVIPLNQRLLRYPEQHRDGMVGPHAAPYNAFSMFTQKSFLPELWRTDTLSYDTSFSSGSSGSPVFNTSGELVAIHTVGHFYNHEGKIQALIEYGYSVDSILCDIKQKNERFYKFLNEEKNENHNKDHNKQELSLQDNQIESMEY</sequence>
<proteinExistence type="predicted"/>
<feature type="compositionally biased region" description="Basic and acidic residues" evidence="1">
    <location>
        <begin position="170"/>
        <end position="181"/>
    </location>
</feature>
<dbReference type="GO" id="GO:0006260">
    <property type="term" value="P:DNA replication"/>
    <property type="evidence" value="ECO:0007669"/>
    <property type="project" value="TreeGrafter"/>
</dbReference>
<accession>A0A3Q7PM94</accession>
<organism evidence="2 3">
    <name type="scientific">Callorhinus ursinus</name>
    <name type="common">Northern fur seal</name>
    <dbReference type="NCBI Taxonomy" id="34884"/>
    <lineage>
        <taxon>Eukaryota</taxon>
        <taxon>Metazoa</taxon>
        <taxon>Chordata</taxon>
        <taxon>Craniata</taxon>
        <taxon>Vertebrata</taxon>
        <taxon>Euteleostomi</taxon>
        <taxon>Mammalia</taxon>
        <taxon>Eutheria</taxon>
        <taxon>Laurasiatheria</taxon>
        <taxon>Carnivora</taxon>
        <taxon>Caniformia</taxon>
        <taxon>Pinnipedia</taxon>
        <taxon>Otariidae</taxon>
        <taxon>Callorhinus</taxon>
    </lineage>
</organism>
<evidence type="ECO:0000313" key="2">
    <source>
        <dbReference type="Proteomes" id="UP000286641"/>
    </source>
</evidence>
<feature type="compositionally biased region" description="Polar residues" evidence="1">
    <location>
        <begin position="842"/>
        <end position="855"/>
    </location>
</feature>
<feature type="region of interest" description="Disordered" evidence="1">
    <location>
        <begin position="833"/>
        <end position="855"/>
    </location>
</feature>
<feature type="region of interest" description="Disordered" evidence="1">
    <location>
        <begin position="134"/>
        <end position="181"/>
    </location>
</feature>
<feature type="region of interest" description="Disordered" evidence="1">
    <location>
        <begin position="403"/>
        <end position="457"/>
    </location>
</feature>
<dbReference type="Proteomes" id="UP000286641">
    <property type="component" value="Unplaced"/>
</dbReference>
<evidence type="ECO:0000256" key="1">
    <source>
        <dbReference type="SAM" id="MobiDB-lite"/>
    </source>
</evidence>
<dbReference type="RefSeq" id="XP_025734798.1">
    <property type="nucleotide sequence ID" value="XM_025879013.1"/>
</dbReference>
<protein>
    <submittedName>
        <fullName evidence="3">Protein FAM111B isoform X1</fullName>
    </submittedName>
</protein>
<dbReference type="GO" id="GO:0005634">
    <property type="term" value="C:nucleus"/>
    <property type="evidence" value="ECO:0007669"/>
    <property type="project" value="TreeGrafter"/>
</dbReference>